<proteinExistence type="predicted"/>
<evidence type="ECO:0000313" key="2">
    <source>
        <dbReference type="Proteomes" id="UP000305778"/>
    </source>
</evidence>
<evidence type="ECO:0000313" key="1">
    <source>
        <dbReference type="EMBL" id="TJZ90675.1"/>
    </source>
</evidence>
<accession>A0A4U0R6Y5</accession>
<name>A0A4U0R6Y5_9ACTN</name>
<feature type="non-terminal residue" evidence="1">
    <location>
        <position position="83"/>
    </location>
</feature>
<reference evidence="1 2" key="1">
    <citation type="submission" date="2019-04" db="EMBL/GenBank/DDBJ databases">
        <title>Streptomyces oryziradicis sp. nov., a novel actinomycete isolated from rhizosphere soil of rice (Oryza sativa L.).</title>
        <authorList>
            <person name="Li C."/>
        </authorList>
    </citation>
    <scope>NUCLEOTIDE SEQUENCE [LARGE SCALE GENOMIC DNA]</scope>
    <source>
        <strain evidence="1 2">NEAU-C40</strain>
    </source>
</reference>
<keyword evidence="2" id="KW-1185">Reference proteome</keyword>
<gene>
    <name evidence="1" type="ORF">FCI23_55725</name>
</gene>
<comment type="caution">
    <text evidence="1">The sequence shown here is derived from an EMBL/GenBank/DDBJ whole genome shotgun (WGS) entry which is preliminary data.</text>
</comment>
<dbReference type="Proteomes" id="UP000305778">
    <property type="component" value="Unassembled WGS sequence"/>
</dbReference>
<organism evidence="1 2">
    <name type="scientific">Actinacidiphila oryziradicis</name>
    <dbReference type="NCBI Taxonomy" id="2571141"/>
    <lineage>
        <taxon>Bacteria</taxon>
        <taxon>Bacillati</taxon>
        <taxon>Actinomycetota</taxon>
        <taxon>Actinomycetes</taxon>
        <taxon>Kitasatosporales</taxon>
        <taxon>Streptomycetaceae</taxon>
        <taxon>Actinacidiphila</taxon>
    </lineage>
</organism>
<protein>
    <submittedName>
        <fullName evidence="1">IS110 family transposase</fullName>
    </submittedName>
</protein>
<dbReference type="AlphaFoldDB" id="A0A4U0R6Y5"/>
<dbReference type="EMBL" id="SUMC01000341">
    <property type="protein sequence ID" value="TJZ90675.1"/>
    <property type="molecule type" value="Genomic_DNA"/>
</dbReference>
<sequence length="83" mass="8978">MEKALEDAQIKLSTVVSDLFGVSGRAMLDALVAGQRNPRTLADLAKGSLVNKKPALTEALTGQFEDHHGRLLRVLLDTVDHLT</sequence>